<evidence type="ECO:0000313" key="1">
    <source>
        <dbReference type="EMBL" id="KAL2749164.1"/>
    </source>
</evidence>
<gene>
    <name evidence="1" type="ORF">V1477_002774</name>
</gene>
<keyword evidence="2" id="KW-1185">Reference proteome</keyword>
<comment type="caution">
    <text evidence="1">The sequence shown here is derived from an EMBL/GenBank/DDBJ whole genome shotgun (WGS) entry which is preliminary data.</text>
</comment>
<dbReference type="EMBL" id="JAYRBN010000028">
    <property type="protein sequence ID" value="KAL2749164.1"/>
    <property type="molecule type" value="Genomic_DNA"/>
</dbReference>
<sequence>MKKKRERTEELLIVCNCILIRRLESPAAMLCHKKTLDIALQANKEKRKKLLNVIMVACMSLQANRIREKRKRHVSCNSKIIIVYYACMKCTDNDCSCIVRKYTKQTLIPDTCKNLEKDVLYAI</sequence>
<evidence type="ECO:0000313" key="2">
    <source>
        <dbReference type="Proteomes" id="UP001607303"/>
    </source>
</evidence>
<dbReference type="AlphaFoldDB" id="A0ABD2CWQ4"/>
<organism evidence="1 2">
    <name type="scientific">Vespula maculifrons</name>
    <name type="common">Eastern yellow jacket</name>
    <name type="synonym">Wasp</name>
    <dbReference type="NCBI Taxonomy" id="7453"/>
    <lineage>
        <taxon>Eukaryota</taxon>
        <taxon>Metazoa</taxon>
        <taxon>Ecdysozoa</taxon>
        <taxon>Arthropoda</taxon>
        <taxon>Hexapoda</taxon>
        <taxon>Insecta</taxon>
        <taxon>Pterygota</taxon>
        <taxon>Neoptera</taxon>
        <taxon>Endopterygota</taxon>
        <taxon>Hymenoptera</taxon>
        <taxon>Apocrita</taxon>
        <taxon>Aculeata</taxon>
        <taxon>Vespoidea</taxon>
        <taxon>Vespidae</taxon>
        <taxon>Vespinae</taxon>
        <taxon>Vespula</taxon>
    </lineage>
</organism>
<accession>A0ABD2CWQ4</accession>
<protein>
    <submittedName>
        <fullName evidence="1">Uncharacterized protein</fullName>
    </submittedName>
</protein>
<reference evidence="1 2" key="1">
    <citation type="journal article" date="2024" name="Ann. Entomol. Soc. Am.">
        <title>Genomic analyses of the southern and eastern yellowjacket wasps (Hymenoptera: Vespidae) reveal evolutionary signatures of social life.</title>
        <authorList>
            <person name="Catto M.A."/>
            <person name="Caine P.B."/>
            <person name="Orr S.E."/>
            <person name="Hunt B.G."/>
            <person name="Goodisman M.A.D."/>
        </authorList>
    </citation>
    <scope>NUCLEOTIDE SEQUENCE [LARGE SCALE GENOMIC DNA]</scope>
    <source>
        <strain evidence="1">232</strain>
        <tissue evidence="1">Head and thorax</tissue>
    </source>
</reference>
<dbReference type="Proteomes" id="UP001607303">
    <property type="component" value="Unassembled WGS sequence"/>
</dbReference>
<name>A0ABD2CWQ4_VESMC</name>
<proteinExistence type="predicted"/>